<protein>
    <submittedName>
        <fullName evidence="1">Uncharacterized protein</fullName>
    </submittedName>
</protein>
<proteinExistence type="predicted"/>
<name>A0A0E9RAZ4_ANGAN</name>
<dbReference type="AlphaFoldDB" id="A0A0E9RAZ4"/>
<sequence length="28" mass="2892">MAFNVDVHNIVVGSCVPLCSSAIQPGSF</sequence>
<reference evidence="1" key="1">
    <citation type="submission" date="2014-11" db="EMBL/GenBank/DDBJ databases">
        <authorList>
            <person name="Amaro Gonzalez C."/>
        </authorList>
    </citation>
    <scope>NUCLEOTIDE SEQUENCE</scope>
</reference>
<evidence type="ECO:0000313" key="1">
    <source>
        <dbReference type="EMBL" id="JAH25518.1"/>
    </source>
</evidence>
<accession>A0A0E9RAZ4</accession>
<organism evidence="1">
    <name type="scientific">Anguilla anguilla</name>
    <name type="common">European freshwater eel</name>
    <name type="synonym">Muraena anguilla</name>
    <dbReference type="NCBI Taxonomy" id="7936"/>
    <lineage>
        <taxon>Eukaryota</taxon>
        <taxon>Metazoa</taxon>
        <taxon>Chordata</taxon>
        <taxon>Craniata</taxon>
        <taxon>Vertebrata</taxon>
        <taxon>Euteleostomi</taxon>
        <taxon>Actinopterygii</taxon>
        <taxon>Neopterygii</taxon>
        <taxon>Teleostei</taxon>
        <taxon>Anguilliformes</taxon>
        <taxon>Anguillidae</taxon>
        <taxon>Anguilla</taxon>
    </lineage>
</organism>
<reference evidence="1" key="2">
    <citation type="journal article" date="2015" name="Fish Shellfish Immunol.">
        <title>Early steps in the European eel (Anguilla anguilla)-Vibrio vulnificus interaction in the gills: Role of the RtxA13 toxin.</title>
        <authorList>
            <person name="Callol A."/>
            <person name="Pajuelo D."/>
            <person name="Ebbesson L."/>
            <person name="Teles M."/>
            <person name="MacKenzie S."/>
            <person name="Amaro C."/>
        </authorList>
    </citation>
    <scope>NUCLEOTIDE SEQUENCE</scope>
</reference>
<dbReference type="EMBL" id="GBXM01083059">
    <property type="protein sequence ID" value="JAH25518.1"/>
    <property type="molecule type" value="Transcribed_RNA"/>
</dbReference>